<dbReference type="InParanoid" id="J7RVC0"/>
<evidence type="ECO:0000259" key="1">
    <source>
        <dbReference type="Pfam" id="PF24758"/>
    </source>
</evidence>
<accession>J7RVC0</accession>
<dbReference type="SUPFAM" id="SSF52047">
    <property type="entry name" value="RNI-like"/>
    <property type="match status" value="1"/>
</dbReference>
<dbReference type="Pfam" id="PF24758">
    <property type="entry name" value="LRR_At5g56370"/>
    <property type="match status" value="1"/>
</dbReference>
<dbReference type="EMBL" id="HE796876">
    <property type="protein sequence ID" value="CCL98305.1"/>
    <property type="molecule type" value="Genomic_DNA"/>
</dbReference>
<dbReference type="InterPro" id="IPR055411">
    <property type="entry name" value="LRR_FXL15/At3g58940/PEG3-like"/>
</dbReference>
<organism evidence="2 3">
    <name type="scientific">Fibroporia radiculosa</name>
    <dbReference type="NCBI Taxonomy" id="599839"/>
    <lineage>
        <taxon>Eukaryota</taxon>
        <taxon>Fungi</taxon>
        <taxon>Dikarya</taxon>
        <taxon>Basidiomycota</taxon>
        <taxon>Agaricomycotina</taxon>
        <taxon>Agaricomycetes</taxon>
        <taxon>Polyporales</taxon>
        <taxon>Fibroporiaceae</taxon>
        <taxon>Fibroporia</taxon>
    </lineage>
</organism>
<name>J7RVC0_9APHY</name>
<dbReference type="Proteomes" id="UP000006352">
    <property type="component" value="Unassembled WGS sequence"/>
</dbReference>
<evidence type="ECO:0000313" key="3">
    <source>
        <dbReference type="Proteomes" id="UP000006352"/>
    </source>
</evidence>
<keyword evidence="3" id="KW-1185">Reference proteome</keyword>
<proteinExistence type="predicted"/>
<gene>
    <name evidence="2" type="ORF">FIBRA_00299</name>
</gene>
<dbReference type="GeneID" id="24093216"/>
<dbReference type="HOGENOM" id="CLU_1180242_0_0_1"/>
<evidence type="ECO:0000313" key="2">
    <source>
        <dbReference type="EMBL" id="CCL98305.1"/>
    </source>
</evidence>
<reference evidence="2 3" key="1">
    <citation type="journal article" date="2012" name="Appl. Environ. Microbiol.">
        <title>Short-read sequencing for genomic analysis of the brown rot fungus Fibroporia radiculosa.</title>
        <authorList>
            <person name="Tang J.D."/>
            <person name="Perkins A.D."/>
            <person name="Sonstegard T.S."/>
            <person name="Schroeder S.G."/>
            <person name="Burgess S.C."/>
            <person name="Diehl S.V."/>
        </authorList>
    </citation>
    <scope>NUCLEOTIDE SEQUENCE [LARGE SCALE GENOMIC DNA]</scope>
    <source>
        <strain evidence="2 3">TFFH 294</strain>
    </source>
</reference>
<feature type="domain" description="F-box/LRR-repeat protein 15/At3g58940/PEG3-like LRR" evidence="1">
    <location>
        <begin position="7"/>
        <end position="81"/>
    </location>
</feature>
<sequence length="235" mass="26725">MRTSTFQYQWPRAFAALSRLEHLVVSDVVFRAPSGTALDLKVLFPVLESIQLKRVMFEGIDLHHLLEACLALETLSLENVVSHPFDPAASHLPSENSTYAAVESQAIDTLVCFSEADLNLLVQYPIIRLRRLGTILSMNPFLQDILRLAGNSLEHLVIEDIYSSLSPRNFAVDLDFGNNEQLESLYLIRSSKVTRNIDFLDVLSSIRPYHTNFKEVHLTLHRKGTTWTSYLDRLL</sequence>
<dbReference type="RefSeq" id="XP_012177588.1">
    <property type="nucleotide sequence ID" value="XM_012322198.1"/>
</dbReference>
<dbReference type="AlphaFoldDB" id="J7RVC0"/>
<protein>
    <recommendedName>
        <fullName evidence="1">F-box/LRR-repeat protein 15/At3g58940/PEG3-like LRR domain-containing protein</fullName>
    </recommendedName>
</protein>